<accession>A0A420E6T0</accession>
<keyword evidence="2" id="KW-1185">Reference proteome</keyword>
<reference evidence="1 2" key="1">
    <citation type="submission" date="2018-09" db="EMBL/GenBank/DDBJ databases">
        <title>Altererythrobacter spongiae sp. nov., isolated from a marine sponge.</title>
        <authorList>
            <person name="Zhuang L."/>
            <person name="Luo L."/>
        </authorList>
    </citation>
    <scope>NUCLEOTIDE SEQUENCE [LARGE SCALE GENOMIC DNA]</scope>
    <source>
        <strain evidence="1 2">HN-Y73</strain>
    </source>
</reference>
<protein>
    <submittedName>
        <fullName evidence="1">Uncharacterized protein</fullName>
    </submittedName>
</protein>
<organism evidence="1 2">
    <name type="scientific">Altericroceibacterium spongiae</name>
    <dbReference type="NCBI Taxonomy" id="2320269"/>
    <lineage>
        <taxon>Bacteria</taxon>
        <taxon>Pseudomonadati</taxon>
        <taxon>Pseudomonadota</taxon>
        <taxon>Alphaproteobacteria</taxon>
        <taxon>Sphingomonadales</taxon>
        <taxon>Erythrobacteraceae</taxon>
        <taxon>Altericroceibacterium</taxon>
    </lineage>
</organism>
<sequence length="138" mass="15635">MIFGTMLTILTAASADPQFNQFGYPTVQFRDEVNVALTNGIKEYAICSRNESNKFYKGPDAAPIIAEAAMNKCSKIESQLVELNANYIAIKSSIDSGFEFKMMARNAQERRDELWKPIRDKIKSSIISYVLELRAKRK</sequence>
<proteinExistence type="predicted"/>
<gene>
    <name evidence="1" type="ORF">D6851_17445</name>
</gene>
<evidence type="ECO:0000313" key="2">
    <source>
        <dbReference type="Proteomes" id="UP000284395"/>
    </source>
</evidence>
<evidence type="ECO:0000313" key="1">
    <source>
        <dbReference type="EMBL" id="RKF13667.1"/>
    </source>
</evidence>
<dbReference type="Proteomes" id="UP000284395">
    <property type="component" value="Unassembled WGS sequence"/>
</dbReference>
<comment type="caution">
    <text evidence="1">The sequence shown here is derived from an EMBL/GenBank/DDBJ whole genome shotgun (WGS) entry which is preliminary data.</text>
</comment>
<dbReference type="RefSeq" id="WP_120326102.1">
    <property type="nucleotide sequence ID" value="NZ_RAPF01000028.1"/>
</dbReference>
<dbReference type="AlphaFoldDB" id="A0A420E6T0"/>
<name>A0A420E6T0_9SPHN</name>
<dbReference type="EMBL" id="RAPF01000028">
    <property type="protein sequence ID" value="RKF13667.1"/>
    <property type="molecule type" value="Genomic_DNA"/>
</dbReference>